<feature type="transmembrane region" description="Helical" evidence="6">
    <location>
        <begin position="154"/>
        <end position="176"/>
    </location>
</feature>
<evidence type="ECO:0000256" key="6">
    <source>
        <dbReference type="SAM" id="Phobius"/>
    </source>
</evidence>
<feature type="transmembrane region" description="Helical" evidence="6">
    <location>
        <begin position="57"/>
        <end position="81"/>
    </location>
</feature>
<evidence type="ECO:0000256" key="1">
    <source>
        <dbReference type="ARBA" id="ARBA00004141"/>
    </source>
</evidence>
<dbReference type="RefSeq" id="WP_221859145.1">
    <property type="nucleotide sequence ID" value="NZ_BAAAYV010000009.1"/>
</dbReference>
<feature type="transmembrane region" description="Helical" evidence="6">
    <location>
        <begin position="93"/>
        <end position="116"/>
    </location>
</feature>
<comment type="similarity">
    <text evidence="2">Belongs to the TspO/BZRP family.</text>
</comment>
<dbReference type="PANTHER" id="PTHR10057:SF0">
    <property type="entry name" value="TRANSLOCATOR PROTEIN"/>
    <property type="match status" value="1"/>
</dbReference>
<dbReference type="InterPro" id="IPR038330">
    <property type="entry name" value="TspO/MBR-related_sf"/>
</dbReference>
<comment type="subcellular location">
    <subcellularLocation>
        <location evidence="1">Membrane</location>
        <topology evidence="1">Multi-pass membrane protein</topology>
    </subcellularLocation>
</comment>
<dbReference type="Proteomes" id="UP001410795">
    <property type="component" value="Unassembled WGS sequence"/>
</dbReference>
<accession>A0ABP7BF48</accession>
<gene>
    <name evidence="7" type="ORF">GCM10022202_19450</name>
</gene>
<evidence type="ECO:0000256" key="3">
    <source>
        <dbReference type="ARBA" id="ARBA00022692"/>
    </source>
</evidence>
<evidence type="ECO:0000256" key="5">
    <source>
        <dbReference type="ARBA" id="ARBA00023136"/>
    </source>
</evidence>
<dbReference type="EMBL" id="BAAAYV010000009">
    <property type="protein sequence ID" value="GAA3658951.1"/>
    <property type="molecule type" value="Genomic_DNA"/>
</dbReference>
<feature type="transmembrane region" description="Helical" evidence="6">
    <location>
        <begin position="12"/>
        <end position="37"/>
    </location>
</feature>
<proteinExistence type="inferred from homology"/>
<dbReference type="InterPro" id="IPR004307">
    <property type="entry name" value="TspO_MBR"/>
</dbReference>
<dbReference type="Gene3D" id="1.20.1260.100">
    <property type="entry name" value="TspO/MBR protein"/>
    <property type="match status" value="1"/>
</dbReference>
<keyword evidence="8" id="KW-1185">Reference proteome</keyword>
<comment type="caution">
    <text evidence="7">The sequence shown here is derived from an EMBL/GenBank/DDBJ whole genome shotgun (WGS) entry which is preliminary data.</text>
</comment>
<sequence length="177" mass="18672">MDIARAEKPSALRQVVAGVVLLAAVAVIALVGSLATIDNVEGWYAGAQKAPWNPPNGVFGPVWSVLYAGIAAAGFLVWRAGFAGRGAPNTARAWLTVYIVQLALNSAWTPAFFGGYPLLGEAAWWLAAAIILLLLVAVVWLAATAWRRSRVASIVMAVYALWVAFASTLNIAIIALN</sequence>
<protein>
    <submittedName>
        <fullName evidence="7">Tryptophan-rich sensory protein</fullName>
    </submittedName>
</protein>
<dbReference type="PANTHER" id="PTHR10057">
    <property type="entry name" value="PERIPHERAL-TYPE BENZODIAZEPINE RECEPTOR"/>
    <property type="match status" value="1"/>
</dbReference>
<dbReference type="PIRSF" id="PIRSF005859">
    <property type="entry name" value="PBR"/>
    <property type="match status" value="1"/>
</dbReference>
<reference evidence="8" key="1">
    <citation type="journal article" date="2019" name="Int. J. Syst. Evol. Microbiol.">
        <title>The Global Catalogue of Microorganisms (GCM) 10K type strain sequencing project: providing services to taxonomists for standard genome sequencing and annotation.</title>
        <authorList>
            <consortium name="The Broad Institute Genomics Platform"/>
            <consortium name="The Broad Institute Genome Sequencing Center for Infectious Disease"/>
            <person name="Wu L."/>
            <person name="Ma J."/>
        </authorList>
    </citation>
    <scope>NUCLEOTIDE SEQUENCE [LARGE SCALE GENOMIC DNA]</scope>
    <source>
        <strain evidence="8">JCM 16546</strain>
    </source>
</reference>
<dbReference type="CDD" id="cd15904">
    <property type="entry name" value="TSPO_MBR"/>
    <property type="match status" value="1"/>
</dbReference>
<keyword evidence="4 6" id="KW-1133">Transmembrane helix</keyword>
<evidence type="ECO:0000313" key="8">
    <source>
        <dbReference type="Proteomes" id="UP001410795"/>
    </source>
</evidence>
<feature type="transmembrane region" description="Helical" evidence="6">
    <location>
        <begin position="122"/>
        <end position="142"/>
    </location>
</feature>
<dbReference type="Pfam" id="PF03073">
    <property type="entry name" value="TspO_MBR"/>
    <property type="match status" value="1"/>
</dbReference>
<keyword evidence="3 6" id="KW-0812">Transmembrane</keyword>
<evidence type="ECO:0000313" key="7">
    <source>
        <dbReference type="EMBL" id="GAA3658951.1"/>
    </source>
</evidence>
<evidence type="ECO:0000256" key="4">
    <source>
        <dbReference type="ARBA" id="ARBA00022989"/>
    </source>
</evidence>
<evidence type="ECO:0000256" key="2">
    <source>
        <dbReference type="ARBA" id="ARBA00007524"/>
    </source>
</evidence>
<name>A0ABP7BF48_9MICO</name>
<keyword evidence="5 6" id="KW-0472">Membrane</keyword>
<organism evidence="7 8">
    <name type="scientific">Microbacterium marinilacus</name>
    <dbReference type="NCBI Taxonomy" id="415209"/>
    <lineage>
        <taxon>Bacteria</taxon>
        <taxon>Bacillati</taxon>
        <taxon>Actinomycetota</taxon>
        <taxon>Actinomycetes</taxon>
        <taxon>Micrococcales</taxon>
        <taxon>Microbacteriaceae</taxon>
        <taxon>Microbacterium</taxon>
    </lineage>
</organism>